<dbReference type="EMBL" id="MN739467">
    <property type="protein sequence ID" value="QHT06299.1"/>
    <property type="molecule type" value="Genomic_DNA"/>
</dbReference>
<feature type="region of interest" description="Disordered" evidence="1">
    <location>
        <begin position="1"/>
        <end position="76"/>
    </location>
</feature>
<accession>A0A6C0CRK0</accession>
<sequence>MSFAFAAAPFNNENNSNIESSIERKRNAKNKTVKRRQPNSQINKMKQQIGFTGMDDDDDSLADFTPHKDFNPPKTQSIGVMRTQERNDPIDDVPVQPHSKSMFSDGPVTTTEAFRNLPSLAAEDYYKQFVPYYDRANTGTISNDELTQKLDYMIHLLEEQQDLRTGHVTEEVILYSFLGVFIIFVLDSFARAGKYVR</sequence>
<feature type="compositionally biased region" description="Low complexity" evidence="1">
    <location>
        <begin position="11"/>
        <end position="20"/>
    </location>
</feature>
<keyword evidence="2" id="KW-1133">Transmembrane helix</keyword>
<protein>
    <submittedName>
        <fullName evidence="3">Uncharacterized protein</fullName>
    </submittedName>
</protein>
<reference evidence="3" key="1">
    <citation type="journal article" date="2020" name="Nature">
        <title>Giant virus diversity and host interactions through global metagenomics.</title>
        <authorList>
            <person name="Schulz F."/>
            <person name="Roux S."/>
            <person name="Paez-Espino D."/>
            <person name="Jungbluth S."/>
            <person name="Walsh D.A."/>
            <person name="Denef V.J."/>
            <person name="McMahon K.D."/>
            <person name="Konstantinidis K.T."/>
            <person name="Eloe-Fadrosh E.A."/>
            <person name="Kyrpides N.C."/>
            <person name="Woyke T."/>
        </authorList>
    </citation>
    <scope>NUCLEOTIDE SEQUENCE</scope>
    <source>
        <strain evidence="3">GVMAG-M-3300021425-30</strain>
    </source>
</reference>
<proteinExistence type="predicted"/>
<name>A0A6C0CRK0_9ZZZZ</name>
<dbReference type="AlphaFoldDB" id="A0A6C0CRK0"/>
<feature type="compositionally biased region" description="Basic residues" evidence="1">
    <location>
        <begin position="26"/>
        <end position="37"/>
    </location>
</feature>
<keyword evidence="2" id="KW-0812">Transmembrane</keyword>
<evidence type="ECO:0000256" key="1">
    <source>
        <dbReference type="SAM" id="MobiDB-lite"/>
    </source>
</evidence>
<evidence type="ECO:0000313" key="3">
    <source>
        <dbReference type="EMBL" id="QHT06299.1"/>
    </source>
</evidence>
<feature type="transmembrane region" description="Helical" evidence="2">
    <location>
        <begin position="172"/>
        <end position="190"/>
    </location>
</feature>
<evidence type="ECO:0000256" key="2">
    <source>
        <dbReference type="SAM" id="Phobius"/>
    </source>
</evidence>
<feature type="compositionally biased region" description="Polar residues" evidence="1">
    <location>
        <begin position="38"/>
        <end position="50"/>
    </location>
</feature>
<keyword evidence="2" id="KW-0472">Membrane</keyword>
<organism evidence="3">
    <name type="scientific">viral metagenome</name>
    <dbReference type="NCBI Taxonomy" id="1070528"/>
    <lineage>
        <taxon>unclassified sequences</taxon>
        <taxon>metagenomes</taxon>
        <taxon>organismal metagenomes</taxon>
    </lineage>
</organism>